<dbReference type="InterPro" id="IPR036872">
    <property type="entry name" value="CH_dom_sf"/>
</dbReference>
<feature type="compositionally biased region" description="Polar residues" evidence="4">
    <location>
        <begin position="58"/>
        <end position="74"/>
    </location>
</feature>
<feature type="compositionally biased region" description="Polar residues" evidence="4">
    <location>
        <begin position="1041"/>
        <end position="1069"/>
    </location>
</feature>
<dbReference type="EMBL" id="LR790549">
    <property type="protein sequence ID" value="CAB3266411.1"/>
    <property type="molecule type" value="mRNA"/>
</dbReference>
<feature type="compositionally biased region" description="Polar residues" evidence="4">
    <location>
        <begin position="314"/>
        <end position="332"/>
    </location>
</feature>
<evidence type="ECO:0000256" key="4">
    <source>
        <dbReference type="SAM" id="MobiDB-lite"/>
    </source>
</evidence>
<feature type="compositionally biased region" description="Low complexity" evidence="4">
    <location>
        <begin position="1208"/>
        <end position="1218"/>
    </location>
</feature>
<feature type="compositionally biased region" description="Basic and acidic residues" evidence="4">
    <location>
        <begin position="667"/>
        <end position="676"/>
    </location>
</feature>
<dbReference type="CDD" id="cd21200">
    <property type="entry name" value="CH_SMTN-like"/>
    <property type="match status" value="1"/>
</dbReference>
<feature type="compositionally biased region" description="Polar residues" evidence="4">
    <location>
        <begin position="281"/>
        <end position="294"/>
    </location>
</feature>
<comment type="similarity">
    <text evidence="3">Belongs to the smoothelin family.</text>
</comment>
<feature type="compositionally biased region" description="Basic and acidic residues" evidence="4">
    <location>
        <begin position="895"/>
        <end position="914"/>
    </location>
</feature>
<feature type="compositionally biased region" description="Polar residues" evidence="4">
    <location>
        <begin position="1"/>
        <end position="11"/>
    </location>
</feature>
<dbReference type="FunFam" id="1.10.418.10:FF:000009">
    <property type="entry name" value="smoothelin isoform X2"/>
    <property type="match status" value="1"/>
</dbReference>
<feature type="region of interest" description="Disordered" evidence="4">
    <location>
        <begin position="874"/>
        <end position="914"/>
    </location>
</feature>
<feature type="compositionally biased region" description="Low complexity" evidence="4">
    <location>
        <begin position="367"/>
        <end position="387"/>
    </location>
</feature>
<dbReference type="SMART" id="SM00033">
    <property type="entry name" value="CH"/>
    <property type="match status" value="1"/>
</dbReference>
<gene>
    <name evidence="6" type="primary">Smtn</name>
</gene>
<feature type="region of interest" description="Disordered" evidence="4">
    <location>
        <begin position="204"/>
        <end position="405"/>
    </location>
</feature>
<keyword evidence="2" id="KW-0175">Coiled coil</keyword>
<feature type="compositionally biased region" description="Polar residues" evidence="4">
    <location>
        <begin position="723"/>
        <end position="737"/>
    </location>
</feature>
<dbReference type="Gene3D" id="1.10.418.10">
    <property type="entry name" value="Calponin-like domain"/>
    <property type="match status" value="1"/>
</dbReference>
<protein>
    <submittedName>
        <fullName evidence="6">Smoothelin</fullName>
    </submittedName>
</protein>
<accession>A0A6F9DTA0</accession>
<dbReference type="Pfam" id="PF12510">
    <property type="entry name" value="Smoothelin"/>
    <property type="match status" value="1"/>
</dbReference>
<name>A0A6F9DTA0_9ASCI</name>
<feature type="compositionally biased region" description="Polar residues" evidence="4">
    <location>
        <begin position="395"/>
        <end position="405"/>
    </location>
</feature>
<dbReference type="InterPro" id="IPR001715">
    <property type="entry name" value="CH_dom"/>
</dbReference>
<feature type="compositionally biased region" description="Polar residues" evidence="4">
    <location>
        <begin position="204"/>
        <end position="215"/>
    </location>
</feature>
<proteinExistence type="evidence at transcript level"/>
<feature type="compositionally biased region" description="Basic and acidic residues" evidence="4">
    <location>
        <begin position="1456"/>
        <end position="1486"/>
    </location>
</feature>
<feature type="region of interest" description="Disordered" evidence="4">
    <location>
        <begin position="481"/>
        <end position="604"/>
    </location>
</feature>
<feature type="compositionally biased region" description="Low complexity" evidence="4">
    <location>
        <begin position="1597"/>
        <end position="1606"/>
    </location>
</feature>
<dbReference type="PANTHER" id="PTHR11915">
    <property type="entry name" value="SPECTRIN/FILAMIN RELATED CYTOSKELETAL PROTEIN"/>
    <property type="match status" value="1"/>
</dbReference>
<feature type="compositionally biased region" description="Polar residues" evidence="4">
    <location>
        <begin position="1540"/>
        <end position="1555"/>
    </location>
</feature>
<feature type="compositionally biased region" description="Low complexity" evidence="4">
    <location>
        <begin position="297"/>
        <end position="312"/>
    </location>
</feature>
<feature type="region of interest" description="Disordered" evidence="4">
    <location>
        <begin position="53"/>
        <end position="80"/>
    </location>
</feature>
<feature type="compositionally biased region" description="Basic and acidic residues" evidence="4">
    <location>
        <begin position="1370"/>
        <end position="1385"/>
    </location>
</feature>
<feature type="compositionally biased region" description="Basic and acidic residues" evidence="4">
    <location>
        <begin position="1405"/>
        <end position="1414"/>
    </location>
</feature>
<feature type="region of interest" description="Disordered" evidence="4">
    <location>
        <begin position="1524"/>
        <end position="1662"/>
    </location>
</feature>
<dbReference type="InterPro" id="IPR022189">
    <property type="entry name" value="SMTN"/>
</dbReference>
<reference evidence="6" key="1">
    <citation type="submission" date="2020-04" db="EMBL/GenBank/DDBJ databases">
        <authorList>
            <person name="Neveu A P."/>
        </authorList>
    </citation>
    <scope>NUCLEOTIDE SEQUENCE</scope>
    <source>
        <tissue evidence="6">Whole embryo</tissue>
    </source>
</reference>
<organism evidence="6">
    <name type="scientific">Phallusia mammillata</name>
    <dbReference type="NCBI Taxonomy" id="59560"/>
    <lineage>
        <taxon>Eukaryota</taxon>
        <taxon>Metazoa</taxon>
        <taxon>Chordata</taxon>
        <taxon>Tunicata</taxon>
        <taxon>Ascidiacea</taxon>
        <taxon>Phlebobranchia</taxon>
        <taxon>Ascidiidae</taxon>
        <taxon>Phallusia</taxon>
    </lineage>
</organism>
<feature type="region of interest" description="Disordered" evidence="4">
    <location>
        <begin position="1"/>
        <end position="25"/>
    </location>
</feature>
<feature type="compositionally biased region" description="Basic and acidic residues" evidence="4">
    <location>
        <begin position="1623"/>
        <end position="1652"/>
    </location>
</feature>
<keyword evidence="1" id="KW-0597">Phosphoprotein</keyword>
<sequence>MTLKMHTTNQEKVTDLQRKLSASNDSKERAFIRSQIWHLRDENDSGLRRSRRYKARSVPTNSSIPEQSIEQSVKTGRPPSISAQDFDNMLCYCGCENPNVHQFLTASGTTPAKDQKTNNEQQPFVMEKLCQYTDASVPLGKCNEKIGYDVITGAPGLEDKTEDSAFHSPIKSNCQKPNSTYPKEGILLLESGEKCQADESKKNWNQINGGETFSDQVPPPSPHETPTGGKGGSKSSSFPFFRGIRPSSSSSKEPNPPTSSVKEEPLGKRRFSKRFRRRSTKQIASSENTETVENSQEEPSSSTKPSSLTASPGSEDSPNETFSPRSTSSGESHSNKKSAKVILRAIGKRFLASKSKSPNEKSKTFEATHTTTEATTVNANNSNNVSVCTPERNKPVTNVPTSTPVKSATEIMAEVVARSRETARATSSATVFLRHKEPSVEVERANYEGKSLEELQELLDACNDYEGRAKIRKAIRIAKKSNEEKVAASPKSHLGNGSPVVSRSKVLLSTRKQETSSSKPWEAETPKGGLRTVSSVKFTPTAKPREFEPKSAPSRITRDRESNSNTPISRFTRGELSSSLRTHRPTFKAPEKGFDRSGSLKLSRPKDFIRSQQAPGEVHSIHHAQKITPERVVLESVTSADNVQVDSASSNEEDLPAQASAASPVLKRSESCKENHVSSSPPEVPAIPVVQGNKRRSLGILGRVLSVKIDSQSAPRRVKPPQEENTSPKQQAQSPQKDLSIVPEETQTEKLVTQTTTKTIVLGGKSPVKPFNVVPVDISNTSKTSVEVTCTFVTPEPADLSITEVDAVQEEPKPSVDLHSEVKDILGEILEQIGEDCEVKKETEPSIEVEIEQVPVKEPIVEVSVEPEPTKVQITNKETVLNDLEPQTAESVQSVEEKHPNENGKESVEIIKDQENVTVQKQEVIVKKSLLVTEDKPLEKEKLSLPLEKPLSPKQSSESEDSSSCLTSSSDQESDSEEEMESRFSSRRYGGTGGSVKSRILATEDKNRTALSPDVSKIRKARQNADARALRGSEGVRSRLNKFSSDSSKNENLTSNVSIRNRSTQNGSVGKSRPLAQVNGSIKRSEVNNNDVTKSPTLSTRFTGSRALDRSSSPMEKLESASLTIIDDMQSLNRETPVRRSRRTRLASNETTVTTVQSTTVVKADDGETKFEITFQSEEITSETVVAELSPAVEENEVESPLQVAFESASSSQSQRSSRNLDEVSLDVAEEAVKKVKEEEDKDEINQETEIQISEPEPELEQKEDSKPIAKATIEVQAPVNDMSHESEEKVTSETRTRRRRRSDNQSISETAAPEAKTDPPVPEDSAKLAGRRRRRHRKPSADVSSSDHVTSDSTTTTPETEVVELPSNETEKPIVGEVPSRDETPEIAEQSSVGDEEQQVASSGDKDKEESDIKAASVVVEAETASDDKEATSEIENTTPVTETTTTPVVEDITEPDKTEIVVPEIKVEETKPEEPEKPAEKTDTMRYSIDNLADITEEEVLDKMLDEADEYEERRLIRSALRELRKKKRAGGVDSSKPKTTGRYQSSVTTNGRHTPKTDTKDSYKPSSGLHRRGGAPLGDSKVNRTTTPKSLADKYSLSSSNSTSKKDMSTGNKKVGSIFDRGDDEVPKKSGSRLDLERRQADRRRELQRNRSMPATSTKDARKMFAKMDIATSGDSKVKKVGRSPTFVVPNANNVKQMLLKWCQSKTRGYEHVDINNFSGSWANGMAFCALVHNFFPQAFEYSELDPKNRAHNFDLAFNTAQEYADADPLLDVEDMMIMGNRPDSKCVFTYVQSLYNKLRKFEKPLKPLSPTVKVMPGIVEVDSNTLPKAVTS</sequence>
<feature type="compositionally biased region" description="Low complexity" evidence="4">
    <location>
        <begin position="233"/>
        <end position="253"/>
    </location>
</feature>
<feature type="compositionally biased region" description="Polar residues" evidence="4">
    <location>
        <begin position="563"/>
        <end position="580"/>
    </location>
</feature>
<evidence type="ECO:0000259" key="5">
    <source>
        <dbReference type="PROSITE" id="PS50021"/>
    </source>
</evidence>
<feature type="compositionally biased region" description="Low complexity" evidence="4">
    <location>
        <begin position="1439"/>
        <end position="1452"/>
    </location>
</feature>
<evidence type="ECO:0000313" key="6">
    <source>
        <dbReference type="EMBL" id="CAB3266411.1"/>
    </source>
</evidence>
<feature type="region of interest" description="Disordered" evidence="4">
    <location>
        <begin position="643"/>
        <end position="690"/>
    </location>
</feature>
<feature type="domain" description="Calponin-homology (CH)" evidence="5">
    <location>
        <begin position="1696"/>
        <end position="1803"/>
    </location>
</feature>
<feature type="compositionally biased region" description="Basic residues" evidence="4">
    <location>
        <begin position="268"/>
        <end position="280"/>
    </location>
</feature>
<feature type="compositionally biased region" description="Basic and acidic residues" evidence="4">
    <location>
        <begin position="1283"/>
        <end position="1296"/>
    </location>
</feature>
<feature type="compositionally biased region" description="Polar residues" evidence="4">
    <location>
        <begin position="1078"/>
        <end position="1103"/>
    </location>
</feature>
<feature type="region of interest" description="Disordered" evidence="4">
    <location>
        <begin position="709"/>
        <end position="752"/>
    </location>
</feature>
<feature type="region of interest" description="Disordered" evidence="4">
    <location>
        <begin position="1193"/>
        <end position="1487"/>
    </location>
</feature>
<dbReference type="SUPFAM" id="SSF47576">
    <property type="entry name" value="Calponin-homology domain, CH-domain"/>
    <property type="match status" value="1"/>
</dbReference>
<feature type="compositionally biased region" description="Low complexity" evidence="4">
    <location>
        <begin position="1342"/>
        <end position="1365"/>
    </location>
</feature>
<evidence type="ECO:0000256" key="2">
    <source>
        <dbReference type="ARBA" id="ARBA00023054"/>
    </source>
</evidence>
<dbReference type="Pfam" id="PF00307">
    <property type="entry name" value="CH"/>
    <property type="match status" value="1"/>
</dbReference>
<evidence type="ECO:0000256" key="3">
    <source>
        <dbReference type="ARBA" id="ARBA00061655"/>
    </source>
</evidence>
<feature type="compositionally biased region" description="Basic residues" evidence="4">
    <location>
        <begin position="1330"/>
        <end position="1339"/>
    </location>
</feature>
<dbReference type="PROSITE" id="PS50021">
    <property type="entry name" value="CH"/>
    <property type="match status" value="1"/>
</dbReference>
<feature type="compositionally biased region" description="Basic and acidic residues" evidence="4">
    <location>
        <begin position="1023"/>
        <end position="1037"/>
    </location>
</feature>
<feature type="compositionally biased region" description="Basic and acidic residues" evidence="4">
    <location>
        <begin position="357"/>
        <end position="366"/>
    </location>
</feature>
<feature type="region of interest" description="Disordered" evidence="4">
    <location>
        <begin position="937"/>
        <end position="1116"/>
    </location>
</feature>
<evidence type="ECO:0000256" key="1">
    <source>
        <dbReference type="ARBA" id="ARBA00022553"/>
    </source>
</evidence>
<feature type="compositionally biased region" description="Low complexity" evidence="4">
    <location>
        <begin position="944"/>
        <end position="971"/>
    </location>
</feature>